<reference evidence="1" key="1">
    <citation type="submission" date="2021-01" db="EMBL/GenBank/DDBJ databases">
        <title>Adiantum capillus-veneris genome.</title>
        <authorList>
            <person name="Fang Y."/>
            <person name="Liao Q."/>
        </authorList>
    </citation>
    <scope>NUCLEOTIDE SEQUENCE</scope>
    <source>
        <strain evidence="1">H3</strain>
        <tissue evidence="1">Leaf</tissue>
    </source>
</reference>
<name>A0A9D4ZA76_ADICA</name>
<organism evidence="1 2">
    <name type="scientific">Adiantum capillus-veneris</name>
    <name type="common">Maidenhair fern</name>
    <dbReference type="NCBI Taxonomy" id="13818"/>
    <lineage>
        <taxon>Eukaryota</taxon>
        <taxon>Viridiplantae</taxon>
        <taxon>Streptophyta</taxon>
        <taxon>Embryophyta</taxon>
        <taxon>Tracheophyta</taxon>
        <taxon>Polypodiopsida</taxon>
        <taxon>Polypodiidae</taxon>
        <taxon>Polypodiales</taxon>
        <taxon>Pteridineae</taxon>
        <taxon>Pteridaceae</taxon>
        <taxon>Vittarioideae</taxon>
        <taxon>Adiantum</taxon>
    </lineage>
</organism>
<accession>A0A9D4ZA76</accession>
<evidence type="ECO:0000313" key="2">
    <source>
        <dbReference type="Proteomes" id="UP000886520"/>
    </source>
</evidence>
<dbReference type="AlphaFoldDB" id="A0A9D4ZA76"/>
<sequence>MAAAGEQEVTGPEVCVEKLCFQQPTPPPFYPRIPHKIQNWKLQAMLTTESTSELTIGRAYVLPHCFGLGDDGRWRWRWIPISMLIGLKGCLLMEKKDMESLSACRSLSPYMRLKSLTPFLGRLALQPVLEVSTVPAAEIRRKFSVGLAKLAIRASMKASTKGLRWAIQLNWNSTEKAHFFLAAKDSLRSKLENDVMTFEYLWRWAISKSLIAVASAAVRRPLDLQRFFSGGMNFGSVKVTHYLGSRVLREEPLAALAYTKASEKFRESGTITVAPGHHIDPGNESGAPGEREFNLELTIMHIANLVERDLHTHGWRVLRPDRDAPYLSWEEYLNWVSKQTLRGRPVVEIHGQGPTADFKGHVIGVIGDPNTLLNKE</sequence>
<keyword evidence="2" id="KW-1185">Reference proteome</keyword>
<dbReference type="OrthoDB" id="2012960at2759"/>
<proteinExistence type="predicted"/>
<dbReference type="Proteomes" id="UP000886520">
    <property type="component" value="Chromosome 16"/>
</dbReference>
<gene>
    <name evidence="1" type="ORF">GOP47_0016363</name>
</gene>
<comment type="caution">
    <text evidence="1">The sequence shown here is derived from an EMBL/GenBank/DDBJ whole genome shotgun (WGS) entry which is preliminary data.</text>
</comment>
<dbReference type="EMBL" id="JABFUD020000016">
    <property type="protein sequence ID" value="KAI5068018.1"/>
    <property type="molecule type" value="Genomic_DNA"/>
</dbReference>
<evidence type="ECO:0000313" key="1">
    <source>
        <dbReference type="EMBL" id="KAI5068018.1"/>
    </source>
</evidence>
<protein>
    <submittedName>
        <fullName evidence="1">Uncharacterized protein</fullName>
    </submittedName>
</protein>